<comment type="similarity">
    <text evidence="3">Belongs to the AIR carboxylase family. Class I subfamily.</text>
</comment>
<dbReference type="SMART" id="SM01001">
    <property type="entry name" value="AIRC"/>
    <property type="match status" value="1"/>
</dbReference>
<evidence type="ECO:0000259" key="6">
    <source>
        <dbReference type="SMART" id="SM01001"/>
    </source>
</evidence>
<evidence type="ECO:0000256" key="5">
    <source>
        <dbReference type="PIRSR" id="PIRSR001338-1"/>
    </source>
</evidence>
<dbReference type="InterPro" id="IPR033747">
    <property type="entry name" value="PurE_ClassI"/>
</dbReference>
<comment type="catalytic activity">
    <reaction evidence="3 4">
        <text>5-carboxyamino-1-(5-phospho-D-ribosyl)imidazole + H(+) = 5-amino-1-(5-phospho-D-ribosyl)imidazole-4-carboxylate</text>
        <dbReference type="Rhea" id="RHEA:13193"/>
        <dbReference type="ChEBI" id="CHEBI:15378"/>
        <dbReference type="ChEBI" id="CHEBI:58730"/>
        <dbReference type="ChEBI" id="CHEBI:77657"/>
        <dbReference type="EC" id="5.4.99.18"/>
    </reaction>
</comment>
<comment type="function">
    <text evidence="3 4">Catalyzes the conversion of N5-carboxyaminoimidazole ribonucleotide (N5-CAIR) to 4-carboxy-5-aminoimidazole ribonucleotide (CAIR).</text>
</comment>
<comment type="pathway">
    <text evidence="3 4">Purine metabolism; IMP biosynthesis via de novo pathway; 5-amino-1-(5-phospho-D-ribosyl)imidazole-4-carboxylate from 5-amino-1-(5-phospho-D-ribosyl)imidazole (N5-CAIR route): step 2/2.</text>
</comment>
<keyword evidence="1 3" id="KW-0658">Purine biosynthesis</keyword>
<gene>
    <name evidence="3 7" type="primary">purE</name>
    <name evidence="7" type="ORF">CJ192_00455</name>
</gene>
<feature type="domain" description="PurE" evidence="6">
    <location>
        <begin position="1"/>
        <end position="149"/>
    </location>
</feature>
<feature type="binding site" evidence="3 5">
    <location>
        <position position="39"/>
    </location>
    <ligand>
        <name>substrate</name>
    </ligand>
</feature>
<protein>
    <recommendedName>
        <fullName evidence="3 4">N5-carboxyaminoimidazole ribonucleotide mutase</fullName>
        <shortName evidence="3 4">N5-CAIR mutase</shortName>
        <ecNumber evidence="3 4">5.4.99.18</ecNumber>
    </recommendedName>
    <alternativeName>
        <fullName evidence="3">5-(carboxyamino)imidazole ribonucleotide mutase</fullName>
    </alternativeName>
</protein>
<evidence type="ECO:0000256" key="3">
    <source>
        <dbReference type="HAMAP-Rule" id="MF_01929"/>
    </source>
</evidence>
<dbReference type="PANTHER" id="PTHR23046">
    <property type="entry name" value="PHOSPHORIBOSYLAMINOIMIDAZOLE CARBOXYLASE CATALYTIC SUBUNIT"/>
    <property type="match status" value="1"/>
</dbReference>
<dbReference type="PANTHER" id="PTHR23046:SF2">
    <property type="entry name" value="PHOSPHORIBOSYLAMINOIMIDAZOLE CARBOXYLASE"/>
    <property type="match status" value="1"/>
</dbReference>
<dbReference type="GO" id="GO:0034023">
    <property type="term" value="F:5-(carboxyamino)imidazole ribonucleotide mutase activity"/>
    <property type="evidence" value="ECO:0007669"/>
    <property type="project" value="UniProtKB-UniRule"/>
</dbReference>
<sequence length="160" mass="17149">MKVSIIMGSLSDSPIADKVVSKLMEFGIDYEVKVISAHRALKSLEKYVKESEDESEVYIGIAGKAAHLSGVIAALTTRPVIGIPAKSSHLGGIEALLSTVEMPSGVPVATVAIGGGENAAILAAEILSVKYDLLREKLKDMRVKMKETIDNSEYEYKANK</sequence>
<proteinExistence type="inferred from homology"/>
<comment type="caution">
    <text evidence="7">The sequence shown here is derived from an EMBL/GenBank/DDBJ whole genome shotgun (WGS) entry which is preliminary data.</text>
</comment>
<reference evidence="7 8" key="1">
    <citation type="submission" date="2017-09" db="EMBL/GenBank/DDBJ databases">
        <title>Bacterial strain isolated from the female urinary microbiota.</title>
        <authorList>
            <person name="Thomas-White K."/>
            <person name="Kumar N."/>
            <person name="Forster S."/>
            <person name="Putonti C."/>
            <person name="Lawley T."/>
            <person name="Wolfe A.J."/>
        </authorList>
    </citation>
    <scope>NUCLEOTIDE SEQUENCE [LARGE SCALE GENOMIC DNA]</scope>
    <source>
        <strain evidence="7 8">UMB0204</strain>
    </source>
</reference>
<dbReference type="RefSeq" id="WP_004814645.1">
    <property type="nucleotide sequence ID" value="NZ_CABKPG010000017.1"/>
</dbReference>
<dbReference type="GO" id="GO:0006189">
    <property type="term" value="P:'de novo' IMP biosynthetic process"/>
    <property type="evidence" value="ECO:0007669"/>
    <property type="project" value="UniProtKB-UniRule"/>
</dbReference>
<accession>A0A2N6UKA6</accession>
<evidence type="ECO:0000256" key="4">
    <source>
        <dbReference type="PIRNR" id="PIRNR001338"/>
    </source>
</evidence>
<evidence type="ECO:0000313" key="8">
    <source>
        <dbReference type="Proteomes" id="UP000235658"/>
    </source>
</evidence>
<dbReference type="Proteomes" id="UP000235658">
    <property type="component" value="Unassembled WGS sequence"/>
</dbReference>
<dbReference type="NCBIfam" id="TIGR01162">
    <property type="entry name" value="purE"/>
    <property type="match status" value="1"/>
</dbReference>
<dbReference type="AlphaFoldDB" id="A0A2N6UKA6"/>
<dbReference type="GeneID" id="84577648"/>
<name>A0A2N6UKA6_9FIRM</name>
<dbReference type="HAMAP" id="MF_01929">
    <property type="entry name" value="PurE_classI"/>
    <property type="match status" value="1"/>
</dbReference>
<organism evidence="7 8">
    <name type="scientific">Anaerococcus hydrogenalis</name>
    <dbReference type="NCBI Taxonomy" id="33029"/>
    <lineage>
        <taxon>Bacteria</taxon>
        <taxon>Bacillati</taxon>
        <taxon>Bacillota</taxon>
        <taxon>Tissierellia</taxon>
        <taxon>Tissierellales</taxon>
        <taxon>Peptoniphilaceae</taxon>
        <taxon>Anaerococcus</taxon>
    </lineage>
</organism>
<evidence type="ECO:0000256" key="2">
    <source>
        <dbReference type="ARBA" id="ARBA00023235"/>
    </source>
</evidence>
<dbReference type="Pfam" id="PF00731">
    <property type="entry name" value="AIRC"/>
    <property type="match status" value="1"/>
</dbReference>
<dbReference type="EC" id="5.4.99.18" evidence="3 4"/>
<dbReference type="PIRSF" id="PIRSF001338">
    <property type="entry name" value="AIR_carboxylase"/>
    <property type="match status" value="1"/>
</dbReference>
<feature type="binding site" evidence="3 5">
    <location>
        <position position="12"/>
    </location>
    <ligand>
        <name>substrate</name>
    </ligand>
</feature>
<evidence type="ECO:0000313" key="7">
    <source>
        <dbReference type="EMBL" id="PMC82237.1"/>
    </source>
</evidence>
<feature type="binding site" evidence="3 5">
    <location>
        <position position="9"/>
    </location>
    <ligand>
        <name>substrate</name>
    </ligand>
</feature>
<dbReference type="SUPFAM" id="SSF52255">
    <property type="entry name" value="N5-CAIR mutase (phosphoribosylaminoimidazole carboxylase, PurE)"/>
    <property type="match status" value="1"/>
</dbReference>
<dbReference type="InterPro" id="IPR024694">
    <property type="entry name" value="PurE_prokaryotes"/>
</dbReference>
<dbReference type="Gene3D" id="3.40.50.1970">
    <property type="match status" value="1"/>
</dbReference>
<dbReference type="EMBL" id="PNHP01000001">
    <property type="protein sequence ID" value="PMC82237.1"/>
    <property type="molecule type" value="Genomic_DNA"/>
</dbReference>
<dbReference type="UniPathway" id="UPA00074">
    <property type="reaction ID" value="UER00943"/>
</dbReference>
<evidence type="ECO:0000256" key="1">
    <source>
        <dbReference type="ARBA" id="ARBA00022755"/>
    </source>
</evidence>
<keyword evidence="2 3" id="KW-0413">Isomerase</keyword>
<dbReference type="InterPro" id="IPR000031">
    <property type="entry name" value="PurE_dom"/>
</dbReference>